<accession>A0ABW6BH34</accession>
<dbReference type="GO" id="GO:0016787">
    <property type="term" value="F:hydrolase activity"/>
    <property type="evidence" value="ECO:0007669"/>
    <property type="project" value="UniProtKB-KW"/>
</dbReference>
<dbReference type="InterPro" id="IPR000073">
    <property type="entry name" value="AB_hydrolase_1"/>
</dbReference>
<name>A0ABW6BH34_9SPHI</name>
<protein>
    <submittedName>
        <fullName evidence="2">Alpha/beta hydrolase</fullName>
    </submittedName>
</protein>
<comment type="caution">
    <text evidence="2">The sequence shown here is derived from an EMBL/GenBank/DDBJ whole genome shotgun (WGS) entry which is preliminary data.</text>
</comment>
<dbReference type="Gene3D" id="3.40.50.1820">
    <property type="entry name" value="alpha/beta hydrolase"/>
    <property type="match status" value="1"/>
</dbReference>
<evidence type="ECO:0000313" key="2">
    <source>
        <dbReference type="EMBL" id="MFD2967271.1"/>
    </source>
</evidence>
<keyword evidence="3" id="KW-1185">Reference proteome</keyword>
<feature type="domain" description="AB hydrolase-1" evidence="1">
    <location>
        <begin position="58"/>
        <end position="184"/>
    </location>
</feature>
<reference evidence="3" key="1">
    <citation type="journal article" date="2019" name="Int. J. Syst. Evol. Microbiol.">
        <title>The Global Catalogue of Microorganisms (GCM) 10K type strain sequencing project: providing services to taxonomists for standard genome sequencing and annotation.</title>
        <authorList>
            <consortium name="The Broad Institute Genomics Platform"/>
            <consortium name="The Broad Institute Genome Sequencing Center for Infectious Disease"/>
            <person name="Wu L."/>
            <person name="Ma J."/>
        </authorList>
    </citation>
    <scope>NUCLEOTIDE SEQUENCE [LARGE SCALE GENOMIC DNA]</scope>
    <source>
        <strain evidence="3">KCTC 22814</strain>
    </source>
</reference>
<gene>
    <name evidence="2" type="ORF">ACFS7Y_07725</name>
</gene>
<dbReference type="Proteomes" id="UP001597525">
    <property type="component" value="Unassembled WGS sequence"/>
</dbReference>
<sequence>MLLLKWFSLLLIVLLTTGFGYEQFSRWRLERSIRKNRTFAHVNSKPLHYVKKGNGNATVVFVSGMGSGHVIWQELQDSLALHATTLSYDRNGILFSPANGDMLSNETVSQELEALLEQTKCPKPYILVMHSMAGIYMRPFIARHLHDIKGLVFAEAAHPHQLREASDELLKSRFIPPKWLVNFVVNLGIYRTFFSFFPVSNEIPMDHRLQHAERNFFYKSYRRLLKEVESEQQNFDDASRHGDFGNTPLIIIAGTSESRYKNIKDQTIKTEYCQLMEKLSKDFLQLSKKSELITTEKSGHILQVNDNELLCNVIKTLF</sequence>
<proteinExistence type="predicted"/>
<evidence type="ECO:0000259" key="1">
    <source>
        <dbReference type="Pfam" id="PF00561"/>
    </source>
</evidence>
<keyword evidence="2" id="KW-0378">Hydrolase</keyword>
<evidence type="ECO:0000313" key="3">
    <source>
        <dbReference type="Proteomes" id="UP001597525"/>
    </source>
</evidence>
<dbReference type="InterPro" id="IPR029058">
    <property type="entry name" value="AB_hydrolase_fold"/>
</dbReference>
<dbReference type="RefSeq" id="WP_320185040.1">
    <property type="nucleotide sequence ID" value="NZ_CP138332.1"/>
</dbReference>
<organism evidence="2 3">
    <name type="scientific">Sphingobacterium bambusae</name>
    <dbReference type="NCBI Taxonomy" id="662858"/>
    <lineage>
        <taxon>Bacteria</taxon>
        <taxon>Pseudomonadati</taxon>
        <taxon>Bacteroidota</taxon>
        <taxon>Sphingobacteriia</taxon>
        <taxon>Sphingobacteriales</taxon>
        <taxon>Sphingobacteriaceae</taxon>
        <taxon>Sphingobacterium</taxon>
    </lineage>
</organism>
<dbReference type="SUPFAM" id="SSF53474">
    <property type="entry name" value="alpha/beta-Hydrolases"/>
    <property type="match status" value="1"/>
</dbReference>
<dbReference type="Pfam" id="PF00561">
    <property type="entry name" value="Abhydrolase_1"/>
    <property type="match status" value="1"/>
</dbReference>
<dbReference type="EMBL" id="JBHUPB010000005">
    <property type="protein sequence ID" value="MFD2967271.1"/>
    <property type="molecule type" value="Genomic_DNA"/>
</dbReference>